<dbReference type="AlphaFoldDB" id="A0A090DIU9"/>
<dbReference type="PROSITE" id="PS00211">
    <property type="entry name" value="ABC_TRANSPORTER_1"/>
    <property type="match status" value="1"/>
</dbReference>
<evidence type="ECO:0000256" key="5">
    <source>
        <dbReference type="ARBA" id="ARBA00022741"/>
    </source>
</evidence>
<dbReference type="SUPFAM" id="SSF52540">
    <property type="entry name" value="P-loop containing nucleoside triphosphate hydrolases"/>
    <property type="match status" value="2"/>
</dbReference>
<dbReference type="InterPro" id="IPR027417">
    <property type="entry name" value="P-loop_NTPase"/>
</dbReference>
<keyword evidence="6 8" id="KW-0067">ATP-binding</keyword>
<accession>A0A090DIU9</accession>
<keyword evidence="8" id="KW-0378">Hydrolase</keyword>
<dbReference type="EC" id="3.6.3.17" evidence="8"/>
<dbReference type="Gene3D" id="3.40.50.300">
    <property type="entry name" value="P-loop containing nucleotide triphosphate hydrolases"/>
    <property type="match status" value="2"/>
</dbReference>
<dbReference type="EMBL" id="CCMZ01000012">
    <property type="protein sequence ID" value="CDX15958.1"/>
    <property type="molecule type" value="Genomic_DNA"/>
</dbReference>
<evidence type="ECO:0000256" key="6">
    <source>
        <dbReference type="ARBA" id="ARBA00022840"/>
    </source>
</evidence>
<dbReference type="SMART" id="SM00382">
    <property type="entry name" value="AAA"/>
    <property type="match status" value="2"/>
</dbReference>
<evidence type="ECO:0000313" key="8">
    <source>
        <dbReference type="EMBL" id="CDX15958.1"/>
    </source>
</evidence>
<dbReference type="PROSITE" id="PS50893">
    <property type="entry name" value="ABC_TRANSPORTER_2"/>
    <property type="match status" value="2"/>
</dbReference>
<evidence type="ECO:0000256" key="3">
    <source>
        <dbReference type="ARBA" id="ARBA00022597"/>
    </source>
</evidence>
<sequence>MEPIVRLENVTKTYRGVAAVKNVTFDLKKGEIHALLGENGAGKSTLTKIIAGVVDATSGRMFHKGVETAYASPHAALEAGIAMVFQETSLVPSMTVAQNLYLGTEKFLNRLRGTYISAQQFLQSLNFPVDPNAMVATLGAAKRQMVEIARAVHHNAEIIIFDEPTATLTPEEKRHFFALIRRLKARGVSIVFISHALEEALMIADRITILRDGELVITDETSAFDRDRIVAAMVGRSLTGQIYRQRDETKLRKAGKKVLSVQDISMSNIVRNNSFSIFEGQITGVFGLIGSGRTETFKIVSGIYKRDFLRGGAIELDDKPVRYLVPSEAVADGIVYVTEDRKSEGIFETMGIAENLFGGLLAAGREKAWVINQQEMRQLSAEWTKMLNIKAINDNARVVELSGGNQQKVVIGKGLVQQPRIVIFDEPTRGVDVGAIAEIHQIINRLADEGLAVVVISSYLPEIMNLSDRILVCRQGRIVEEFSPAEATEEKIMYAAVH</sequence>
<reference evidence="9" key="1">
    <citation type="submission" date="2014-08" db="EMBL/GenBank/DDBJ databases">
        <authorList>
            <person name="Moulin L."/>
        </authorList>
    </citation>
    <scope>NUCLEOTIDE SEQUENCE [LARGE SCALE GENOMIC DNA]</scope>
</reference>
<proteinExistence type="inferred from homology"/>
<keyword evidence="2" id="KW-0813">Transport</keyword>
<comment type="similarity">
    <text evidence="1">Belongs to the ABC transporter superfamily.</text>
</comment>
<gene>
    <name evidence="8" type="primary">xylG</name>
    <name evidence="8" type="ORF">MPL3356_20123</name>
</gene>
<dbReference type="PANTHER" id="PTHR43790">
    <property type="entry name" value="CARBOHYDRATE TRANSPORT ATP-BINDING PROTEIN MG119-RELATED"/>
    <property type="match status" value="1"/>
</dbReference>
<name>A0A090DIU9_MESPL</name>
<evidence type="ECO:0000256" key="4">
    <source>
        <dbReference type="ARBA" id="ARBA00022737"/>
    </source>
</evidence>
<keyword evidence="5" id="KW-0547">Nucleotide-binding</keyword>
<feature type="domain" description="ABC transporter" evidence="7">
    <location>
        <begin position="249"/>
        <end position="497"/>
    </location>
</feature>
<dbReference type="GO" id="GO:0005524">
    <property type="term" value="F:ATP binding"/>
    <property type="evidence" value="ECO:0007669"/>
    <property type="project" value="UniProtKB-KW"/>
</dbReference>
<dbReference type="Pfam" id="PF00005">
    <property type="entry name" value="ABC_tran"/>
    <property type="match status" value="2"/>
</dbReference>
<dbReference type="InterPro" id="IPR003439">
    <property type="entry name" value="ABC_transporter-like_ATP-bd"/>
</dbReference>
<keyword evidence="4" id="KW-0677">Repeat</keyword>
<dbReference type="InterPro" id="IPR050107">
    <property type="entry name" value="ABC_carbohydrate_import_ATPase"/>
</dbReference>
<evidence type="ECO:0000256" key="2">
    <source>
        <dbReference type="ARBA" id="ARBA00022448"/>
    </source>
</evidence>
<feature type="domain" description="ABC transporter" evidence="7">
    <location>
        <begin position="5"/>
        <end position="237"/>
    </location>
</feature>
<evidence type="ECO:0000256" key="1">
    <source>
        <dbReference type="ARBA" id="ARBA00005417"/>
    </source>
</evidence>
<dbReference type="GO" id="GO:0016887">
    <property type="term" value="F:ATP hydrolysis activity"/>
    <property type="evidence" value="ECO:0007669"/>
    <property type="project" value="InterPro"/>
</dbReference>
<dbReference type="Proteomes" id="UP000045285">
    <property type="component" value="Unassembled WGS sequence"/>
</dbReference>
<dbReference type="CDD" id="cd03215">
    <property type="entry name" value="ABC_Carb_Monos_II"/>
    <property type="match status" value="1"/>
</dbReference>
<evidence type="ECO:0000259" key="7">
    <source>
        <dbReference type="PROSITE" id="PS50893"/>
    </source>
</evidence>
<organism evidence="8 9">
    <name type="scientific">Mesorhizobium plurifarium</name>
    <dbReference type="NCBI Taxonomy" id="69974"/>
    <lineage>
        <taxon>Bacteria</taxon>
        <taxon>Pseudomonadati</taxon>
        <taxon>Pseudomonadota</taxon>
        <taxon>Alphaproteobacteria</taxon>
        <taxon>Hyphomicrobiales</taxon>
        <taxon>Phyllobacteriaceae</taxon>
        <taxon>Mesorhizobium</taxon>
    </lineage>
</organism>
<evidence type="ECO:0000313" key="9">
    <source>
        <dbReference type="Proteomes" id="UP000045285"/>
    </source>
</evidence>
<protein>
    <submittedName>
        <fullName evidence="8">Xylose import ATP-binding protein XylG</fullName>
        <ecNumber evidence="8">3.6.3.17</ecNumber>
    </submittedName>
</protein>
<dbReference type="InterPro" id="IPR003593">
    <property type="entry name" value="AAA+_ATPase"/>
</dbReference>
<keyword evidence="3" id="KW-0762">Sugar transport</keyword>
<dbReference type="PANTHER" id="PTHR43790:SF9">
    <property type="entry name" value="GALACTOFURANOSE TRANSPORTER ATP-BINDING PROTEIN YTFR"/>
    <property type="match status" value="1"/>
</dbReference>
<keyword evidence="9" id="KW-1185">Reference proteome</keyword>
<dbReference type="InterPro" id="IPR017871">
    <property type="entry name" value="ABC_transporter-like_CS"/>
</dbReference>
<dbReference type="CDD" id="cd03216">
    <property type="entry name" value="ABC_Carb_Monos_I"/>
    <property type="match status" value="1"/>
</dbReference>
<dbReference type="STRING" id="69974.MPLDJ20_150432"/>